<dbReference type="InterPro" id="IPR045851">
    <property type="entry name" value="AMP-bd_C_sf"/>
</dbReference>
<evidence type="ECO:0000313" key="6">
    <source>
        <dbReference type="Proteomes" id="UP000638263"/>
    </source>
</evidence>
<reference evidence="5" key="1">
    <citation type="journal article" date="2014" name="Int. J. Syst. Evol. Microbiol.">
        <title>Complete genome sequence of Corynebacterium casei LMG S-19264T (=DSM 44701T), isolated from a smear-ripened cheese.</title>
        <authorList>
            <consortium name="US DOE Joint Genome Institute (JGI-PGF)"/>
            <person name="Walter F."/>
            <person name="Albersmeier A."/>
            <person name="Kalinowski J."/>
            <person name="Ruckert C."/>
        </authorList>
    </citation>
    <scope>NUCLEOTIDE SEQUENCE</scope>
    <source>
        <strain evidence="5">CGMCC 4.3508</strain>
    </source>
</reference>
<keyword evidence="6" id="KW-1185">Reference proteome</keyword>
<dbReference type="GO" id="GO:0016405">
    <property type="term" value="F:CoA-ligase activity"/>
    <property type="evidence" value="ECO:0007669"/>
    <property type="project" value="TreeGrafter"/>
</dbReference>
<dbReference type="InterPro" id="IPR020845">
    <property type="entry name" value="AMP-binding_CS"/>
</dbReference>
<proteinExistence type="inferred from homology"/>
<accession>A0A917RLN2</accession>
<dbReference type="EMBL" id="BMMH01000005">
    <property type="protein sequence ID" value="GGL12923.1"/>
    <property type="molecule type" value="Genomic_DNA"/>
</dbReference>
<comment type="caution">
    <text evidence="5">The sequence shown here is derived from an EMBL/GenBank/DDBJ whole genome shotgun (WGS) entry which is preliminary data.</text>
</comment>
<keyword evidence="2" id="KW-0436">Ligase</keyword>
<evidence type="ECO:0000259" key="4">
    <source>
        <dbReference type="Pfam" id="PF13193"/>
    </source>
</evidence>
<evidence type="ECO:0000259" key="3">
    <source>
        <dbReference type="Pfam" id="PF00501"/>
    </source>
</evidence>
<dbReference type="InterPro" id="IPR042099">
    <property type="entry name" value="ANL_N_sf"/>
</dbReference>
<dbReference type="InterPro" id="IPR000873">
    <property type="entry name" value="AMP-dep_synth/lig_dom"/>
</dbReference>
<evidence type="ECO:0000313" key="5">
    <source>
        <dbReference type="EMBL" id="GGL12923.1"/>
    </source>
</evidence>
<dbReference type="PANTHER" id="PTHR24096:SF323">
    <property type="entry name" value="BLR3536 PROTEIN"/>
    <property type="match status" value="1"/>
</dbReference>
<dbReference type="InterPro" id="IPR025110">
    <property type="entry name" value="AMP-bd_C"/>
</dbReference>
<dbReference type="Gene3D" id="3.40.50.12780">
    <property type="entry name" value="N-terminal domain of ligase-like"/>
    <property type="match status" value="1"/>
</dbReference>
<sequence length="461" mass="50031">MMTNEPGYFEVAWAAQRCGLFYTPVNWHLTAAEAAYIVRDCGASVLIASAALGDLAEQVAAEAPALHTRLMVGGDRAGFEDYARAVAEYSTQPPAEQVEGHYMFYSSGTTGRPKGITVALTGEPFGTGLTLDNMMPSLYGFGCESVYLCTGPLYHAAPLGWSLGTQRGGGTVVVMERFDAATALESVQLYGVTHAQFVPAMFVRMLKLPERTRRAFDLSTLVVAVHAAAPCPIAVKEAMIEWWGPILHEYYAGSESNAFSAIDSPTWLEHKGSVGKTLIGVAHILDELGNELPSGEVGTVWFSGGPRFEYHNDPAKTAAAYDARGRSTLGDMGWLDEEGFLYLADRRTDLIISGGVNIYPKEIEDVLVLHPAVADVAVIGIPDEEMGRQVRAVIEAQEANSAGPELAAELIEYCRSRLAHFKCPRAVDFVAELPRLPSGKILKRVIRERYDRAHAAESRSL</sequence>
<organism evidence="5 6">
    <name type="scientific">Nocardia jinanensis</name>
    <dbReference type="NCBI Taxonomy" id="382504"/>
    <lineage>
        <taxon>Bacteria</taxon>
        <taxon>Bacillati</taxon>
        <taxon>Actinomycetota</taxon>
        <taxon>Actinomycetes</taxon>
        <taxon>Mycobacteriales</taxon>
        <taxon>Nocardiaceae</taxon>
        <taxon>Nocardia</taxon>
    </lineage>
</organism>
<feature type="domain" description="AMP-binding enzyme C-terminal" evidence="4">
    <location>
        <begin position="362"/>
        <end position="440"/>
    </location>
</feature>
<reference evidence="5" key="2">
    <citation type="submission" date="2020-09" db="EMBL/GenBank/DDBJ databases">
        <authorList>
            <person name="Sun Q."/>
            <person name="Zhou Y."/>
        </authorList>
    </citation>
    <scope>NUCLEOTIDE SEQUENCE</scope>
    <source>
        <strain evidence="5">CGMCC 4.3508</strain>
    </source>
</reference>
<comment type="similarity">
    <text evidence="1">Belongs to the ATP-dependent AMP-binding enzyme family.</text>
</comment>
<dbReference type="PROSITE" id="PS00455">
    <property type="entry name" value="AMP_BINDING"/>
    <property type="match status" value="1"/>
</dbReference>
<dbReference type="Gene3D" id="3.30.300.30">
    <property type="match status" value="1"/>
</dbReference>
<dbReference type="Pfam" id="PF13193">
    <property type="entry name" value="AMP-binding_C"/>
    <property type="match status" value="1"/>
</dbReference>
<dbReference type="SUPFAM" id="SSF56801">
    <property type="entry name" value="Acetyl-CoA synthetase-like"/>
    <property type="match status" value="1"/>
</dbReference>
<dbReference type="Pfam" id="PF00501">
    <property type="entry name" value="AMP-binding"/>
    <property type="match status" value="1"/>
</dbReference>
<dbReference type="PANTHER" id="PTHR24096">
    <property type="entry name" value="LONG-CHAIN-FATTY-ACID--COA LIGASE"/>
    <property type="match status" value="1"/>
</dbReference>
<evidence type="ECO:0000256" key="2">
    <source>
        <dbReference type="ARBA" id="ARBA00022598"/>
    </source>
</evidence>
<name>A0A917RLN2_9NOCA</name>
<protein>
    <submittedName>
        <fullName evidence="5">Long-chain acyl-CoA synthetase</fullName>
    </submittedName>
</protein>
<dbReference type="Proteomes" id="UP000638263">
    <property type="component" value="Unassembled WGS sequence"/>
</dbReference>
<feature type="domain" description="AMP-dependent synthetase/ligase" evidence="3">
    <location>
        <begin position="1"/>
        <end position="304"/>
    </location>
</feature>
<dbReference type="AlphaFoldDB" id="A0A917RLN2"/>
<gene>
    <name evidence="5" type="primary">fadD</name>
    <name evidence="5" type="ORF">GCM10011588_29180</name>
</gene>
<dbReference type="FunFam" id="3.30.300.30:FF:000008">
    <property type="entry name" value="2,3-dihydroxybenzoate-AMP ligase"/>
    <property type="match status" value="1"/>
</dbReference>
<evidence type="ECO:0000256" key="1">
    <source>
        <dbReference type="ARBA" id="ARBA00006432"/>
    </source>
</evidence>